<evidence type="ECO:0000256" key="1">
    <source>
        <dbReference type="ARBA" id="ARBA00022670"/>
    </source>
</evidence>
<feature type="region of interest" description="Disordered" evidence="5">
    <location>
        <begin position="816"/>
        <end position="854"/>
    </location>
</feature>
<dbReference type="InterPro" id="IPR012337">
    <property type="entry name" value="RNaseH-like_sf"/>
</dbReference>
<dbReference type="GO" id="GO:0046872">
    <property type="term" value="F:metal ion binding"/>
    <property type="evidence" value="ECO:0007669"/>
    <property type="project" value="UniProtKB-KW"/>
</dbReference>
<dbReference type="InterPro" id="IPR025724">
    <property type="entry name" value="GAG-pre-integrase_dom"/>
</dbReference>
<dbReference type="GO" id="GO:0015074">
    <property type="term" value="P:DNA integration"/>
    <property type="evidence" value="ECO:0007669"/>
    <property type="project" value="InterPro"/>
</dbReference>
<feature type="compositionally biased region" description="Polar residues" evidence="5">
    <location>
        <begin position="1"/>
        <end position="13"/>
    </location>
</feature>
<accession>A0A2N9GV85</accession>
<dbReference type="InterPro" id="IPR013103">
    <property type="entry name" value="RVT_2"/>
</dbReference>
<dbReference type="PANTHER" id="PTHR42648">
    <property type="entry name" value="TRANSPOSASE, PUTATIVE-RELATED"/>
    <property type="match status" value="1"/>
</dbReference>
<evidence type="ECO:0000256" key="2">
    <source>
        <dbReference type="ARBA" id="ARBA00022723"/>
    </source>
</evidence>
<name>A0A2N9GV85_FAGSY</name>
<dbReference type="InterPro" id="IPR029472">
    <property type="entry name" value="Copia-like_N"/>
</dbReference>
<dbReference type="GO" id="GO:0003676">
    <property type="term" value="F:nucleic acid binding"/>
    <property type="evidence" value="ECO:0007669"/>
    <property type="project" value="InterPro"/>
</dbReference>
<dbReference type="InterPro" id="IPR054722">
    <property type="entry name" value="PolX-like_BBD"/>
</dbReference>
<dbReference type="EMBL" id="OIVN01002414">
    <property type="protein sequence ID" value="SPD03433.1"/>
    <property type="molecule type" value="Genomic_DNA"/>
</dbReference>
<dbReference type="Pfam" id="PF13976">
    <property type="entry name" value="gag_pre-integrs"/>
    <property type="match status" value="1"/>
</dbReference>
<evidence type="ECO:0000259" key="6">
    <source>
        <dbReference type="PROSITE" id="PS50994"/>
    </source>
</evidence>
<dbReference type="PANTHER" id="PTHR42648:SF31">
    <property type="entry name" value="RNA-DIRECTED DNA POLYMERASE"/>
    <property type="match status" value="1"/>
</dbReference>
<dbReference type="Gene3D" id="3.30.420.10">
    <property type="entry name" value="Ribonuclease H-like superfamily/Ribonuclease H"/>
    <property type="match status" value="1"/>
</dbReference>
<evidence type="ECO:0000313" key="7">
    <source>
        <dbReference type="EMBL" id="SPD03433.1"/>
    </source>
</evidence>
<feature type="domain" description="Integrase catalytic" evidence="6">
    <location>
        <begin position="534"/>
        <end position="706"/>
    </location>
</feature>
<dbReference type="GO" id="GO:0006508">
    <property type="term" value="P:proteolysis"/>
    <property type="evidence" value="ECO:0007669"/>
    <property type="project" value="UniProtKB-KW"/>
</dbReference>
<dbReference type="Pfam" id="PF14244">
    <property type="entry name" value="Retrotran_gag_3"/>
    <property type="match status" value="1"/>
</dbReference>
<dbReference type="Pfam" id="PF25597">
    <property type="entry name" value="SH3_retrovirus"/>
    <property type="match status" value="1"/>
</dbReference>
<keyword evidence="1" id="KW-0645">Protease</keyword>
<feature type="region of interest" description="Disordered" evidence="5">
    <location>
        <begin position="1"/>
        <end position="22"/>
    </location>
</feature>
<evidence type="ECO:0000256" key="3">
    <source>
        <dbReference type="ARBA" id="ARBA00022750"/>
    </source>
</evidence>
<dbReference type="InterPro" id="IPR036397">
    <property type="entry name" value="RNaseH_sf"/>
</dbReference>
<dbReference type="InterPro" id="IPR039537">
    <property type="entry name" value="Retrotran_Ty1/copia-like"/>
</dbReference>
<reference evidence="7" key="1">
    <citation type="submission" date="2018-02" db="EMBL/GenBank/DDBJ databases">
        <authorList>
            <person name="Cohen D.B."/>
            <person name="Kent A.D."/>
        </authorList>
    </citation>
    <scope>NUCLEOTIDE SEQUENCE</scope>
</reference>
<dbReference type="Pfam" id="PF22936">
    <property type="entry name" value="Pol_BBD"/>
    <property type="match status" value="1"/>
</dbReference>
<dbReference type="InterPro" id="IPR001584">
    <property type="entry name" value="Integrase_cat-core"/>
</dbReference>
<dbReference type="InterPro" id="IPR043502">
    <property type="entry name" value="DNA/RNA_pol_sf"/>
</dbReference>
<feature type="compositionally biased region" description="Polar residues" evidence="5">
    <location>
        <begin position="830"/>
        <end position="854"/>
    </location>
</feature>
<protein>
    <recommendedName>
        <fullName evidence="6">Integrase catalytic domain-containing protein</fullName>
    </recommendedName>
</protein>
<sequence length="1437" mass="159359">MAPQSNSSASENAVNDDPIPSSPYYLHPSDNSSLILIPEPLTGDNFHSWFRSMDMALTIKNKLGFVDGSIREPEVNPSVLYKPTAYIIWKELQEKFSQSNGPQIFQLEKDIGSLIQNQNPFLMRLNESFAAVRGQILLMDPMPPINKVFSLIRQEERQRSIGSLNGSLNSPFVESTALLCKSEGPKYSANKQSTGHKKERPLCSHCGLLGHTMDKCYKLHGFLPGYRTRGKVPAVANQTSLSGFGSNAHVSSDEISPLQLSEVQAQCEQLLAFINSKNLTNTVPSIINSHHQPTANTASSSSFPSSSMTGIPFCASLCSNPAFTANLTHSVFSSHSTSHSTIKHNSWILDTGATDHMVHSLSCFTSITSIIQATVELPNGNLVPVTHIGTVKLSSSLILTDVLCVPSFHFNLISVSKLVHSSVCCLIFLSHYCFIQAFTPWRMIGLGKLHNGLYLLESPTVQSRFTKSFHSSFHSAINIVASVGNLTGTRLWHCRLGHPSHDRMQLLHNVVPDIQSINKDFNFCDVCPLTKHKRLPFPNDGHKTSHIFHLIHCDIWGPYFLPNHDGFKYFLTIVDDCSRSTWVYLMSSKSATRSLLVSFFTMIETQFNTKIKAIRSDNGLEFLMSDFFSSKGVIHQTSYVKTPQQNSVVERKHQHLLNVARAIRFQSNLPLSFWGECILHAAYLINRLPTPVLHQKTPYEVLMQKMPIYSHLKVFGCLAYASNLSSHKTKFDAKALPCVFLGYPFGTKGYKLLDLSSNTCFVSRDVIFHESMFPFHKSTSLIHPTSSLDSVSTSPPVPFISSSPPSMPSSFIPPSMPSSLPLTSSPPSPDTHSAHSISDSTIPPAAPSSTLPIRQSSRVVKPPSYLQDYHCNLSTSLPTSNMPYAHIAYPIQHTLSYSNLSASHKAFTLAISTPTEPHFYHEAVKCSHWVDAMSKELEALAANNTWVLTSLPPGKQPIGCKWVYKLKFKSDGTIERYKARLVAKGYNQREGIDYSETFSPVAKLVTVRSFIAIAAAKGWSITQLDVNNAFLHGDLDEEVFMTLPPGFKSQTNVPNQVCRLTKSLMALSKPQGSGSQSSPPPFLHMVLFNLSVITPSSPDFTSLTTFLDHHFKLKDLGPAKYFLGLELARSHRGISLCQRKYTLDILQDSGFLGSKPMKFPMEQHLKLSKDAGNPLPDPTVYRRLIGKLLYLTLTRPDISYSVSRLSQFMDHPCASHLHAAHQVLQYLKGSPGQGLFFPSHTTLQLKAFCDSDWAGCSDTRRSVTGFCIFLGDSLLSWRSKKQSIVSRSSTEAEYRAMAVTTSALHIASNPVFHERTKHIEVDCHFIRDKIQDGILKTLHVASAHQLADIFTKPLGFAPFSYLLSKLGILNINSPTCGLELKTGPNSREFFTAGLVHVGFFTAGHSWSCTREPTCSLTKTRPKVAELIFIITRVSSLV</sequence>
<keyword evidence="3" id="KW-0064">Aspartyl protease</keyword>
<dbReference type="SUPFAM" id="SSF56672">
    <property type="entry name" value="DNA/RNA polymerases"/>
    <property type="match status" value="1"/>
</dbReference>
<dbReference type="PROSITE" id="PS50994">
    <property type="entry name" value="INTEGRASE"/>
    <property type="match status" value="1"/>
</dbReference>
<dbReference type="CDD" id="cd09272">
    <property type="entry name" value="RNase_HI_RT_Ty1"/>
    <property type="match status" value="1"/>
</dbReference>
<organism evidence="7">
    <name type="scientific">Fagus sylvatica</name>
    <name type="common">Beechnut</name>
    <dbReference type="NCBI Taxonomy" id="28930"/>
    <lineage>
        <taxon>Eukaryota</taxon>
        <taxon>Viridiplantae</taxon>
        <taxon>Streptophyta</taxon>
        <taxon>Embryophyta</taxon>
        <taxon>Tracheophyta</taxon>
        <taxon>Spermatophyta</taxon>
        <taxon>Magnoliopsida</taxon>
        <taxon>eudicotyledons</taxon>
        <taxon>Gunneridae</taxon>
        <taxon>Pentapetalae</taxon>
        <taxon>rosids</taxon>
        <taxon>fabids</taxon>
        <taxon>Fagales</taxon>
        <taxon>Fagaceae</taxon>
        <taxon>Fagus</taxon>
    </lineage>
</organism>
<dbReference type="Pfam" id="PF07727">
    <property type="entry name" value="RVT_2"/>
    <property type="match status" value="1"/>
</dbReference>
<gene>
    <name evidence="7" type="ORF">FSB_LOCUS31315</name>
</gene>
<keyword evidence="2" id="KW-0479">Metal-binding</keyword>
<dbReference type="SUPFAM" id="SSF53098">
    <property type="entry name" value="Ribonuclease H-like"/>
    <property type="match status" value="1"/>
</dbReference>
<evidence type="ECO:0000256" key="4">
    <source>
        <dbReference type="ARBA" id="ARBA00022801"/>
    </source>
</evidence>
<dbReference type="InterPro" id="IPR057670">
    <property type="entry name" value="SH3_retrovirus"/>
</dbReference>
<dbReference type="Pfam" id="PF00665">
    <property type="entry name" value="rve"/>
    <property type="match status" value="1"/>
</dbReference>
<proteinExistence type="predicted"/>
<keyword evidence="4" id="KW-0378">Hydrolase</keyword>
<dbReference type="GO" id="GO:0004190">
    <property type="term" value="F:aspartic-type endopeptidase activity"/>
    <property type="evidence" value="ECO:0007669"/>
    <property type="project" value="UniProtKB-KW"/>
</dbReference>
<evidence type="ECO:0000256" key="5">
    <source>
        <dbReference type="SAM" id="MobiDB-lite"/>
    </source>
</evidence>